<evidence type="ECO:0000256" key="1">
    <source>
        <dbReference type="ARBA" id="ARBA00008324"/>
    </source>
</evidence>
<feature type="domain" description="Thioesterase" evidence="3">
    <location>
        <begin position="215"/>
        <end position="286"/>
    </location>
</feature>
<dbReference type="RefSeq" id="XP_017782033.1">
    <property type="nucleotide sequence ID" value="XM_017926544.1"/>
</dbReference>
<name>A0ABM1N5D3_NICVS</name>
<comment type="similarity">
    <text evidence="1">Belongs to the thioesterase PaaI family.</text>
</comment>
<dbReference type="InterPro" id="IPR006683">
    <property type="entry name" value="Thioestr_dom"/>
</dbReference>
<evidence type="ECO:0000259" key="3">
    <source>
        <dbReference type="Pfam" id="PF03061"/>
    </source>
</evidence>
<evidence type="ECO:0000313" key="5">
    <source>
        <dbReference type="RefSeq" id="XP_017782033.1"/>
    </source>
</evidence>
<dbReference type="InterPro" id="IPR029069">
    <property type="entry name" value="HotDog_dom_sf"/>
</dbReference>
<protein>
    <submittedName>
        <fullName evidence="5">Uncharacterized protein LOC108566576</fullName>
    </submittedName>
</protein>
<dbReference type="Gene3D" id="3.10.129.10">
    <property type="entry name" value="Hotdog Thioesterase"/>
    <property type="match status" value="2"/>
</dbReference>
<accession>A0ABM1N5D3</accession>
<dbReference type="PANTHER" id="PTHR21660">
    <property type="entry name" value="THIOESTERASE SUPERFAMILY MEMBER-RELATED"/>
    <property type="match status" value="1"/>
</dbReference>
<evidence type="ECO:0000256" key="2">
    <source>
        <dbReference type="ARBA" id="ARBA00022801"/>
    </source>
</evidence>
<proteinExistence type="inferred from homology"/>
<dbReference type="PANTHER" id="PTHR21660:SF1">
    <property type="entry name" value="ACYL-COENZYME A THIOESTERASE 13"/>
    <property type="match status" value="1"/>
</dbReference>
<organism evidence="4 5">
    <name type="scientific">Nicrophorus vespilloides</name>
    <name type="common">Boreal carrion beetle</name>
    <dbReference type="NCBI Taxonomy" id="110193"/>
    <lineage>
        <taxon>Eukaryota</taxon>
        <taxon>Metazoa</taxon>
        <taxon>Ecdysozoa</taxon>
        <taxon>Arthropoda</taxon>
        <taxon>Hexapoda</taxon>
        <taxon>Insecta</taxon>
        <taxon>Pterygota</taxon>
        <taxon>Neoptera</taxon>
        <taxon>Endopterygota</taxon>
        <taxon>Coleoptera</taxon>
        <taxon>Polyphaga</taxon>
        <taxon>Staphyliniformia</taxon>
        <taxon>Silphidae</taxon>
        <taxon>Nicrophorinae</taxon>
        <taxon>Nicrophorus</taxon>
    </lineage>
</organism>
<dbReference type="NCBIfam" id="TIGR00369">
    <property type="entry name" value="unchar_dom_1"/>
    <property type="match status" value="2"/>
</dbReference>
<reference evidence="5" key="1">
    <citation type="submission" date="2025-08" db="UniProtKB">
        <authorList>
            <consortium name="RefSeq"/>
        </authorList>
    </citation>
    <scope>IDENTIFICATION</scope>
    <source>
        <tissue evidence="5">Whole Larva</tissue>
    </source>
</reference>
<sequence length="305" mass="33353">MPKADMLMKLLKSNNKGFNTVLQQVKIISASDGNCQATFKVSPDSVNMFGTLHGGISATLVDVISSLALKSHPLGDRKSVSTDIHMTYLKSAAIGEEILINVKPLKVGKQIAQLYVEILNNANKDLLVKGMHTKFLMADKIKDIMKLNRRMQLVFLIVIGSQLINKMPKADFIMKMINQCKGFDALTKNVKYLSANNGNCQATLKVEPEHTNPLGGLHGGFSATLVDIVSSMALVTHKYGEVPSVSVDMHMSYLKSATVGDELVINAKTLRVGKTLAFLEVEILNNATKDLLVKGSHTKFLMKPK</sequence>
<keyword evidence="4" id="KW-1185">Reference proteome</keyword>
<dbReference type="Proteomes" id="UP000695000">
    <property type="component" value="Unplaced"/>
</dbReference>
<dbReference type="InterPro" id="IPR039298">
    <property type="entry name" value="ACOT13"/>
</dbReference>
<gene>
    <name evidence="5" type="primary">LOC108566576</name>
</gene>
<evidence type="ECO:0000313" key="4">
    <source>
        <dbReference type="Proteomes" id="UP000695000"/>
    </source>
</evidence>
<dbReference type="InterPro" id="IPR003736">
    <property type="entry name" value="PAAI_dom"/>
</dbReference>
<dbReference type="CDD" id="cd03443">
    <property type="entry name" value="PaaI_thioesterase"/>
    <property type="match status" value="2"/>
</dbReference>
<dbReference type="GeneID" id="108566576"/>
<dbReference type="SUPFAM" id="SSF54637">
    <property type="entry name" value="Thioesterase/thiol ester dehydrase-isomerase"/>
    <property type="match status" value="2"/>
</dbReference>
<feature type="domain" description="Thioesterase" evidence="3">
    <location>
        <begin position="49"/>
        <end position="121"/>
    </location>
</feature>
<dbReference type="Pfam" id="PF03061">
    <property type="entry name" value="4HBT"/>
    <property type="match status" value="2"/>
</dbReference>
<keyword evidence="2" id="KW-0378">Hydrolase</keyword>